<sequence length="70" mass="7956">TRSEASMTVLSGHVVVCIFGDVTSALVGLRNLVMPLRASNFHYHELKPIVFVGSLDYLRREWETLHNFPK</sequence>
<feature type="domain" description="RCK N-terminal" evidence="12">
    <location>
        <begin position="10"/>
        <end position="70"/>
    </location>
</feature>
<keyword evidence="10" id="KW-0407">Ion channel</keyword>
<keyword evidence="6" id="KW-0630">Potassium</keyword>
<keyword evidence="9 11" id="KW-0472">Membrane</keyword>
<evidence type="ECO:0000256" key="9">
    <source>
        <dbReference type="ARBA" id="ARBA00023136"/>
    </source>
</evidence>
<keyword evidence="5" id="KW-0631">Potassium channel</keyword>
<evidence type="ECO:0000259" key="12">
    <source>
        <dbReference type="Pfam" id="PF22614"/>
    </source>
</evidence>
<evidence type="ECO:0000256" key="3">
    <source>
        <dbReference type="ARBA" id="ARBA00022538"/>
    </source>
</evidence>
<feature type="transmembrane region" description="Helical" evidence="11">
    <location>
        <begin position="12"/>
        <end position="33"/>
    </location>
</feature>
<dbReference type="PANTHER" id="PTHR10027">
    <property type="entry name" value="CALCIUM-ACTIVATED POTASSIUM CHANNEL ALPHA CHAIN"/>
    <property type="match status" value="1"/>
</dbReference>
<keyword evidence="8" id="KW-0406">Ion transport</keyword>
<accession>A0ABD0PUP4</accession>
<protein>
    <recommendedName>
        <fullName evidence="12">RCK N-terminal domain-containing protein</fullName>
    </recommendedName>
</protein>
<keyword evidence="3" id="KW-0633">Potassium transport</keyword>
<feature type="non-terminal residue" evidence="13">
    <location>
        <position position="1"/>
    </location>
</feature>
<dbReference type="Pfam" id="PF22614">
    <property type="entry name" value="Slo-like_RCK"/>
    <property type="match status" value="1"/>
</dbReference>
<dbReference type="Proteomes" id="UP001529510">
    <property type="component" value="Unassembled WGS sequence"/>
</dbReference>
<evidence type="ECO:0000256" key="11">
    <source>
        <dbReference type="SAM" id="Phobius"/>
    </source>
</evidence>
<evidence type="ECO:0000256" key="2">
    <source>
        <dbReference type="ARBA" id="ARBA00022448"/>
    </source>
</evidence>
<proteinExistence type="predicted"/>
<dbReference type="GO" id="GO:0005267">
    <property type="term" value="F:potassium channel activity"/>
    <property type="evidence" value="ECO:0007669"/>
    <property type="project" value="UniProtKB-KW"/>
</dbReference>
<organism evidence="13 14">
    <name type="scientific">Cirrhinus mrigala</name>
    <name type="common">Mrigala</name>
    <dbReference type="NCBI Taxonomy" id="683832"/>
    <lineage>
        <taxon>Eukaryota</taxon>
        <taxon>Metazoa</taxon>
        <taxon>Chordata</taxon>
        <taxon>Craniata</taxon>
        <taxon>Vertebrata</taxon>
        <taxon>Euteleostomi</taxon>
        <taxon>Actinopterygii</taxon>
        <taxon>Neopterygii</taxon>
        <taxon>Teleostei</taxon>
        <taxon>Ostariophysi</taxon>
        <taxon>Cypriniformes</taxon>
        <taxon>Cyprinidae</taxon>
        <taxon>Labeoninae</taxon>
        <taxon>Labeonini</taxon>
        <taxon>Cirrhinus</taxon>
    </lineage>
</organism>
<evidence type="ECO:0000313" key="13">
    <source>
        <dbReference type="EMBL" id="KAL0177609.1"/>
    </source>
</evidence>
<keyword evidence="7 11" id="KW-1133">Transmembrane helix</keyword>
<evidence type="ECO:0000256" key="4">
    <source>
        <dbReference type="ARBA" id="ARBA00022692"/>
    </source>
</evidence>
<dbReference type="AlphaFoldDB" id="A0ABD0PUP4"/>
<feature type="non-terminal residue" evidence="13">
    <location>
        <position position="70"/>
    </location>
</feature>
<dbReference type="PANTHER" id="PTHR10027:SF33">
    <property type="entry name" value="CALCIUM-ACTIVATED POTASSIUM CHANNEL SUBUNIT ALPHA-1-RELATED"/>
    <property type="match status" value="1"/>
</dbReference>
<keyword evidence="2" id="KW-0813">Transport</keyword>
<dbReference type="InterPro" id="IPR003148">
    <property type="entry name" value="RCK_N"/>
</dbReference>
<gene>
    <name evidence="13" type="ORF">M9458_026503</name>
</gene>
<dbReference type="EMBL" id="JAMKFB020000013">
    <property type="protein sequence ID" value="KAL0177609.1"/>
    <property type="molecule type" value="Genomic_DNA"/>
</dbReference>
<keyword evidence="14" id="KW-1185">Reference proteome</keyword>
<comment type="caution">
    <text evidence="13">The sequence shown here is derived from an EMBL/GenBank/DDBJ whole genome shotgun (WGS) entry which is preliminary data.</text>
</comment>
<evidence type="ECO:0000256" key="6">
    <source>
        <dbReference type="ARBA" id="ARBA00022958"/>
    </source>
</evidence>
<reference evidence="13 14" key="1">
    <citation type="submission" date="2024-05" db="EMBL/GenBank/DDBJ databases">
        <title>Genome sequencing and assembly of Indian major carp, Cirrhinus mrigala (Hamilton, 1822).</title>
        <authorList>
            <person name="Mohindra V."/>
            <person name="Chowdhury L.M."/>
            <person name="Lal K."/>
            <person name="Jena J.K."/>
        </authorList>
    </citation>
    <scope>NUCLEOTIDE SEQUENCE [LARGE SCALE GENOMIC DNA]</scope>
    <source>
        <strain evidence="13">CM1030</strain>
        <tissue evidence="13">Blood</tissue>
    </source>
</reference>
<evidence type="ECO:0000256" key="5">
    <source>
        <dbReference type="ARBA" id="ARBA00022826"/>
    </source>
</evidence>
<name>A0ABD0PUP4_CIRMR</name>
<dbReference type="GO" id="GO:0016020">
    <property type="term" value="C:membrane"/>
    <property type="evidence" value="ECO:0007669"/>
    <property type="project" value="UniProtKB-SubCell"/>
</dbReference>
<dbReference type="InterPro" id="IPR047871">
    <property type="entry name" value="K_chnl_Slo-like"/>
</dbReference>
<evidence type="ECO:0000256" key="10">
    <source>
        <dbReference type="ARBA" id="ARBA00023303"/>
    </source>
</evidence>
<keyword evidence="4 11" id="KW-0812">Transmembrane</keyword>
<evidence type="ECO:0000256" key="7">
    <source>
        <dbReference type="ARBA" id="ARBA00022989"/>
    </source>
</evidence>
<evidence type="ECO:0000256" key="1">
    <source>
        <dbReference type="ARBA" id="ARBA00004141"/>
    </source>
</evidence>
<evidence type="ECO:0000256" key="8">
    <source>
        <dbReference type="ARBA" id="ARBA00023065"/>
    </source>
</evidence>
<comment type="subcellular location">
    <subcellularLocation>
        <location evidence="1">Membrane</location>
        <topology evidence="1">Multi-pass membrane protein</topology>
    </subcellularLocation>
</comment>
<evidence type="ECO:0000313" key="14">
    <source>
        <dbReference type="Proteomes" id="UP001529510"/>
    </source>
</evidence>